<evidence type="ECO:0000313" key="2">
    <source>
        <dbReference type="Proteomes" id="UP001424459"/>
    </source>
</evidence>
<sequence>MDRSRQILDGAVKFQIGYINRVVPTQRAWDDPPMVIFPPVRKKWTGSRLRKFVPDADLVRQVCDANGVAEIPPGLRHLVGEKA</sequence>
<protein>
    <submittedName>
        <fullName evidence="1">Uncharacterized protein</fullName>
    </submittedName>
</protein>
<organism evidence="1 2">
    <name type="scientific">Sphingomonas rosea</name>
    <dbReference type="NCBI Taxonomy" id="335605"/>
    <lineage>
        <taxon>Bacteria</taxon>
        <taxon>Pseudomonadati</taxon>
        <taxon>Pseudomonadota</taxon>
        <taxon>Alphaproteobacteria</taxon>
        <taxon>Sphingomonadales</taxon>
        <taxon>Sphingomonadaceae</taxon>
        <taxon>Sphingomonas</taxon>
    </lineage>
</organism>
<accession>A0ABP7U406</accession>
<name>A0ABP7U406_9SPHN</name>
<keyword evidence="2" id="KW-1185">Reference proteome</keyword>
<dbReference type="Proteomes" id="UP001424459">
    <property type="component" value="Unassembled WGS sequence"/>
</dbReference>
<proteinExistence type="predicted"/>
<gene>
    <name evidence="1" type="ORF">GCM10022281_14670</name>
</gene>
<dbReference type="EMBL" id="BAABBR010000001">
    <property type="protein sequence ID" value="GAA4035374.1"/>
    <property type="molecule type" value="Genomic_DNA"/>
</dbReference>
<reference evidence="2" key="1">
    <citation type="journal article" date="2019" name="Int. J. Syst. Evol. Microbiol.">
        <title>The Global Catalogue of Microorganisms (GCM) 10K type strain sequencing project: providing services to taxonomists for standard genome sequencing and annotation.</title>
        <authorList>
            <consortium name="The Broad Institute Genomics Platform"/>
            <consortium name="The Broad Institute Genome Sequencing Center for Infectious Disease"/>
            <person name="Wu L."/>
            <person name="Ma J."/>
        </authorList>
    </citation>
    <scope>NUCLEOTIDE SEQUENCE [LARGE SCALE GENOMIC DNA]</scope>
    <source>
        <strain evidence="2">JCM 17564</strain>
    </source>
</reference>
<comment type="caution">
    <text evidence="1">The sequence shown here is derived from an EMBL/GenBank/DDBJ whole genome shotgun (WGS) entry which is preliminary data.</text>
</comment>
<evidence type="ECO:0000313" key="1">
    <source>
        <dbReference type="EMBL" id="GAA4035374.1"/>
    </source>
</evidence>